<gene>
    <name evidence="1" type="ORF">SPSIL_005190</name>
</gene>
<name>A0ABZ3IFH0_9FIRM</name>
<keyword evidence="2" id="KW-1185">Reference proteome</keyword>
<reference evidence="1" key="1">
    <citation type="submission" date="2024-05" db="EMBL/GenBank/DDBJ databases">
        <title>Isolation and characterization of Sporomusa carbonis sp. nov., a carboxydotrophic hydrogenogen in the genus of Sporomusa isolated from a charcoal burning pile.</title>
        <authorList>
            <person name="Boeer T."/>
            <person name="Rosenbaum F."/>
            <person name="Eysell L."/>
            <person name="Mueller V."/>
            <person name="Daniel R."/>
            <person name="Poehlein A."/>
        </authorList>
    </citation>
    <scope>NUCLEOTIDE SEQUENCE [LARGE SCALE GENOMIC DNA]</scope>
    <source>
        <strain evidence="1">DSM 10669</strain>
    </source>
</reference>
<organism evidence="1 2">
    <name type="scientific">Sporomusa silvacetica DSM 10669</name>
    <dbReference type="NCBI Taxonomy" id="1123289"/>
    <lineage>
        <taxon>Bacteria</taxon>
        <taxon>Bacillati</taxon>
        <taxon>Bacillota</taxon>
        <taxon>Negativicutes</taxon>
        <taxon>Selenomonadales</taxon>
        <taxon>Sporomusaceae</taxon>
        <taxon>Sporomusa</taxon>
    </lineage>
</organism>
<accession>A0ABZ3IFH0</accession>
<dbReference type="EMBL" id="CP155573">
    <property type="protein sequence ID" value="XFO64417.1"/>
    <property type="molecule type" value="Genomic_DNA"/>
</dbReference>
<proteinExistence type="predicted"/>
<evidence type="ECO:0000313" key="1">
    <source>
        <dbReference type="EMBL" id="XFO64417.1"/>
    </source>
</evidence>
<protein>
    <submittedName>
        <fullName evidence="1">Uncharacterized protein</fullName>
    </submittedName>
</protein>
<evidence type="ECO:0000313" key="2">
    <source>
        <dbReference type="Proteomes" id="UP000216752"/>
    </source>
</evidence>
<dbReference type="Proteomes" id="UP000216752">
    <property type="component" value="Chromosome"/>
</dbReference>
<sequence>MTINLGNNSRMIKFTEEINIGDYIYERSSCRDNKEK</sequence>